<sequence length="203" mass="20929">MGSQWWGTDGVGSDRQALAQTVHDLGSALWFGGAVMGIAGVNKSGADLSQGIDRIRVASSAWSRFAPVQWAGITAVFVAGAKLTAGSAGRYVVQQGYPSLGAAKVAVSVAGAAATAFAAYSGMKVGRVAEELHARGRDVEVKDASIPTAGTPAELAVWQRRQRASQYLVPVFAGANIALNSTLVQSYRAGTTARGALRRLLPG</sequence>
<accession>A0A2S6IGS3</accession>
<dbReference type="AlphaFoldDB" id="A0A2S6IGS3"/>
<proteinExistence type="predicted"/>
<evidence type="ECO:0000313" key="1">
    <source>
        <dbReference type="EMBL" id="PPK93397.1"/>
    </source>
</evidence>
<dbReference type="Proteomes" id="UP000239485">
    <property type="component" value="Unassembled WGS sequence"/>
</dbReference>
<dbReference type="EMBL" id="PTJD01000010">
    <property type="protein sequence ID" value="PPK93397.1"/>
    <property type="molecule type" value="Genomic_DNA"/>
</dbReference>
<evidence type="ECO:0000313" key="2">
    <source>
        <dbReference type="Proteomes" id="UP000239485"/>
    </source>
</evidence>
<organism evidence="1 2">
    <name type="scientific">Kineococcus xinjiangensis</name>
    <dbReference type="NCBI Taxonomy" id="512762"/>
    <lineage>
        <taxon>Bacteria</taxon>
        <taxon>Bacillati</taxon>
        <taxon>Actinomycetota</taxon>
        <taxon>Actinomycetes</taxon>
        <taxon>Kineosporiales</taxon>
        <taxon>Kineosporiaceae</taxon>
        <taxon>Kineococcus</taxon>
    </lineage>
</organism>
<dbReference type="OrthoDB" id="5181921at2"/>
<name>A0A2S6IGS3_9ACTN</name>
<protein>
    <submittedName>
        <fullName evidence="1">Uncharacterized protein</fullName>
    </submittedName>
</protein>
<gene>
    <name evidence="1" type="ORF">CLV92_11025</name>
</gene>
<keyword evidence="2" id="KW-1185">Reference proteome</keyword>
<dbReference type="RefSeq" id="WP_104433627.1">
    <property type="nucleotide sequence ID" value="NZ_PTJD01000010.1"/>
</dbReference>
<reference evidence="1 2" key="1">
    <citation type="submission" date="2018-02" db="EMBL/GenBank/DDBJ databases">
        <title>Genomic Encyclopedia of Archaeal and Bacterial Type Strains, Phase II (KMG-II): from individual species to whole genera.</title>
        <authorList>
            <person name="Goeker M."/>
        </authorList>
    </citation>
    <scope>NUCLEOTIDE SEQUENCE [LARGE SCALE GENOMIC DNA]</scope>
    <source>
        <strain evidence="1 2">DSM 22857</strain>
    </source>
</reference>
<comment type="caution">
    <text evidence="1">The sequence shown here is derived from an EMBL/GenBank/DDBJ whole genome shotgun (WGS) entry which is preliminary data.</text>
</comment>